<dbReference type="Gene3D" id="2.40.30.10">
    <property type="entry name" value="Translation factors"/>
    <property type="match status" value="1"/>
</dbReference>
<name>A0A1W1BI54_9ZZZZ</name>
<proteinExistence type="predicted"/>
<evidence type="ECO:0000256" key="1">
    <source>
        <dbReference type="ARBA" id="ARBA00001974"/>
    </source>
</evidence>
<dbReference type="SUPFAM" id="SSF160996">
    <property type="entry name" value="HI0933 insert domain-like"/>
    <property type="match status" value="1"/>
</dbReference>
<keyword evidence="2" id="KW-0285">Flavoprotein</keyword>
<dbReference type="InterPro" id="IPR023166">
    <property type="entry name" value="BaiN-like_dom_sf"/>
</dbReference>
<dbReference type="Pfam" id="PF22780">
    <property type="entry name" value="HI0933_like_1st"/>
    <property type="match status" value="1"/>
</dbReference>
<dbReference type="EMBL" id="FPHH01000022">
    <property type="protein sequence ID" value="SFV53179.1"/>
    <property type="molecule type" value="Genomic_DNA"/>
</dbReference>
<comment type="cofactor">
    <cofactor evidence="1">
        <name>FAD</name>
        <dbReference type="ChEBI" id="CHEBI:57692"/>
    </cofactor>
</comment>
<protein>
    <submittedName>
        <fullName evidence="6">NAD(FAD)-utilizing dehydrogenases</fullName>
    </submittedName>
</protein>
<feature type="domain" description="RsdA/BaiN/AoA(So)-like Rossmann fold-like" evidence="4">
    <location>
        <begin position="5"/>
        <end position="377"/>
    </location>
</feature>
<dbReference type="PANTHER" id="PTHR42887">
    <property type="entry name" value="OS12G0638800 PROTEIN"/>
    <property type="match status" value="1"/>
</dbReference>
<keyword evidence="3" id="KW-0274">FAD</keyword>
<sequence>MKIYEIVILGAGASGLMCAANLGKKKSVAIIDGNEKPAKKLKISGGGKCNITNAHVALENFDGESRLLATVLKKFSRDRLLEWLERNRVELELRKGRYYFCKESADAVIELLKRSAKHSEFILNHKILSVTKEGDVFSILTDRGTFQAKKVVVATGGESFKSIGASAIGLEIAKSFGIGVKPFTPALVGLTLQKEQFWMKELSGLSCFVQIKVGDRVLEEEMLFAHKGISGPAVLSASLYWRKGEISIDFLPNVSIDKLTKGSRKLVSSLLPLPKRLAKALLNAVGCKDKESNRLTKEEKILLNTLHHYTFAPAGNFGFTKAEVSRGGLLAEELDFATLEAKKVKNLYFIGEVVDVTGELGGYNFQWAFSSGYVCAKGL</sequence>
<feature type="domain" description="RsdA/BaiN/AoA(So)-like insert" evidence="5">
    <location>
        <begin position="185"/>
        <end position="324"/>
    </location>
</feature>
<dbReference type="AlphaFoldDB" id="A0A1W1BI54"/>
<dbReference type="InterPro" id="IPR055178">
    <property type="entry name" value="RsdA/BaiN/AoA(So)-like_dom"/>
</dbReference>
<dbReference type="Gene3D" id="3.50.50.60">
    <property type="entry name" value="FAD/NAD(P)-binding domain"/>
    <property type="match status" value="1"/>
</dbReference>
<dbReference type="InterPro" id="IPR004792">
    <property type="entry name" value="BaiN-like"/>
</dbReference>
<gene>
    <name evidence="6" type="ORF">MNB_SM-5-1092</name>
</gene>
<organism evidence="6">
    <name type="scientific">hydrothermal vent metagenome</name>
    <dbReference type="NCBI Taxonomy" id="652676"/>
    <lineage>
        <taxon>unclassified sequences</taxon>
        <taxon>metagenomes</taxon>
        <taxon>ecological metagenomes</taxon>
    </lineage>
</organism>
<reference evidence="6" key="1">
    <citation type="submission" date="2016-10" db="EMBL/GenBank/DDBJ databases">
        <authorList>
            <person name="de Groot N.N."/>
        </authorList>
    </citation>
    <scope>NUCLEOTIDE SEQUENCE</scope>
</reference>
<dbReference type="NCBIfam" id="TIGR00275">
    <property type="entry name" value="aminoacetone oxidase family FAD-binding enzyme"/>
    <property type="match status" value="1"/>
</dbReference>
<dbReference type="PANTHER" id="PTHR42887:SF2">
    <property type="entry name" value="OS12G0638800 PROTEIN"/>
    <property type="match status" value="1"/>
</dbReference>
<evidence type="ECO:0000256" key="2">
    <source>
        <dbReference type="ARBA" id="ARBA00022630"/>
    </source>
</evidence>
<dbReference type="Pfam" id="PF03486">
    <property type="entry name" value="HI0933_like"/>
    <property type="match status" value="1"/>
</dbReference>
<dbReference type="PRINTS" id="PR00411">
    <property type="entry name" value="PNDRDTASEI"/>
</dbReference>
<dbReference type="Gene3D" id="1.10.8.260">
    <property type="entry name" value="HI0933 insert domain-like"/>
    <property type="match status" value="1"/>
</dbReference>
<dbReference type="SUPFAM" id="SSF51905">
    <property type="entry name" value="FAD/NAD(P)-binding domain"/>
    <property type="match status" value="1"/>
</dbReference>
<evidence type="ECO:0000259" key="4">
    <source>
        <dbReference type="Pfam" id="PF03486"/>
    </source>
</evidence>
<accession>A0A1W1BI54</accession>
<evidence type="ECO:0000313" key="6">
    <source>
        <dbReference type="EMBL" id="SFV53179.1"/>
    </source>
</evidence>
<evidence type="ECO:0000256" key="3">
    <source>
        <dbReference type="ARBA" id="ARBA00022827"/>
    </source>
</evidence>
<dbReference type="InterPro" id="IPR036188">
    <property type="entry name" value="FAD/NAD-bd_sf"/>
</dbReference>
<dbReference type="InterPro" id="IPR057661">
    <property type="entry name" value="RsdA/BaiN/AoA(So)_Rossmann"/>
</dbReference>
<evidence type="ECO:0000259" key="5">
    <source>
        <dbReference type="Pfam" id="PF22780"/>
    </source>
</evidence>